<dbReference type="SUPFAM" id="SSF46689">
    <property type="entry name" value="Homeodomain-like"/>
    <property type="match status" value="2"/>
</dbReference>
<dbReference type="InterPro" id="IPR018062">
    <property type="entry name" value="HTH_AraC-typ_CS"/>
</dbReference>
<name>A0A8J3KXQ2_9ACTN</name>
<dbReference type="Proteomes" id="UP000630887">
    <property type="component" value="Unassembled WGS sequence"/>
</dbReference>
<evidence type="ECO:0000256" key="1">
    <source>
        <dbReference type="ARBA" id="ARBA00023015"/>
    </source>
</evidence>
<keyword evidence="6" id="KW-1185">Reference proteome</keyword>
<dbReference type="GO" id="GO:0003700">
    <property type="term" value="F:DNA-binding transcription factor activity"/>
    <property type="evidence" value="ECO:0007669"/>
    <property type="project" value="InterPro"/>
</dbReference>
<dbReference type="AlphaFoldDB" id="A0A8J3KXQ2"/>
<dbReference type="InterPro" id="IPR050204">
    <property type="entry name" value="AraC_XylS_family_regulators"/>
</dbReference>
<keyword evidence="3" id="KW-0804">Transcription</keyword>
<reference evidence="5 6" key="1">
    <citation type="submission" date="2021-01" db="EMBL/GenBank/DDBJ databases">
        <title>Whole genome shotgun sequence of Catellatospora coxensis NBRC 107359.</title>
        <authorList>
            <person name="Komaki H."/>
            <person name="Tamura T."/>
        </authorList>
    </citation>
    <scope>NUCLEOTIDE SEQUENCE [LARGE SCALE GENOMIC DNA]</scope>
    <source>
        <strain evidence="5 6">NBRC 107359</strain>
    </source>
</reference>
<keyword evidence="1" id="KW-0805">Transcription regulation</keyword>
<evidence type="ECO:0000256" key="2">
    <source>
        <dbReference type="ARBA" id="ARBA00023125"/>
    </source>
</evidence>
<evidence type="ECO:0000313" key="5">
    <source>
        <dbReference type="EMBL" id="GIG10613.1"/>
    </source>
</evidence>
<dbReference type="EMBL" id="BONI01000094">
    <property type="protein sequence ID" value="GIG10613.1"/>
    <property type="molecule type" value="Genomic_DNA"/>
</dbReference>
<comment type="caution">
    <text evidence="5">The sequence shown here is derived from an EMBL/GenBank/DDBJ whole genome shotgun (WGS) entry which is preliminary data.</text>
</comment>
<sequence length="256" mass="27917">MNTQAESAVERVIAVMRDNLEDQLTIDDMARVAMFSKFHFSRMFQRVTGLSPGRFLSALRLQQAKQLLVTTSFNVSDISLRVGYTSVGTFSTRFTRSVGLSPTIYRRRHGITPEIQTGGAYVPPGKLATVRGIVRPHDPDRRESIFLGLFRDRLPEGKPIACAVMQEPGPYLLENVPPGMWHLLAHSVPVDTARPDSADRQVCVASLGPVTVSREATVEGADVQLKPARALDPPVLMALLDVRTAALARVSASGAA</sequence>
<proteinExistence type="predicted"/>
<accession>A0A8J3KXQ2</accession>
<dbReference type="InterPro" id="IPR009057">
    <property type="entry name" value="Homeodomain-like_sf"/>
</dbReference>
<gene>
    <name evidence="5" type="ORF">Cco03nite_73130</name>
</gene>
<dbReference type="SMART" id="SM00342">
    <property type="entry name" value="HTH_ARAC"/>
    <property type="match status" value="1"/>
</dbReference>
<dbReference type="PROSITE" id="PS01124">
    <property type="entry name" value="HTH_ARAC_FAMILY_2"/>
    <property type="match status" value="1"/>
</dbReference>
<dbReference type="PANTHER" id="PTHR46796:SF2">
    <property type="entry name" value="TRANSCRIPTIONAL REGULATORY PROTEIN"/>
    <property type="match status" value="1"/>
</dbReference>
<dbReference type="GO" id="GO:0043565">
    <property type="term" value="F:sequence-specific DNA binding"/>
    <property type="evidence" value="ECO:0007669"/>
    <property type="project" value="InterPro"/>
</dbReference>
<dbReference type="InterPro" id="IPR018060">
    <property type="entry name" value="HTH_AraC"/>
</dbReference>
<organism evidence="5 6">
    <name type="scientific">Catellatospora coxensis</name>
    <dbReference type="NCBI Taxonomy" id="310354"/>
    <lineage>
        <taxon>Bacteria</taxon>
        <taxon>Bacillati</taxon>
        <taxon>Actinomycetota</taxon>
        <taxon>Actinomycetes</taxon>
        <taxon>Micromonosporales</taxon>
        <taxon>Micromonosporaceae</taxon>
        <taxon>Catellatospora</taxon>
    </lineage>
</organism>
<dbReference type="RefSeq" id="WP_203698579.1">
    <property type="nucleotide sequence ID" value="NZ_BAAALC010000015.1"/>
</dbReference>
<feature type="domain" description="HTH araC/xylS-type" evidence="4">
    <location>
        <begin position="10"/>
        <end position="108"/>
    </location>
</feature>
<protein>
    <submittedName>
        <fullName evidence="5">AraC family transcriptional regulator</fullName>
    </submittedName>
</protein>
<dbReference type="Pfam" id="PF12833">
    <property type="entry name" value="HTH_18"/>
    <property type="match status" value="1"/>
</dbReference>
<dbReference type="Gene3D" id="1.10.10.60">
    <property type="entry name" value="Homeodomain-like"/>
    <property type="match status" value="2"/>
</dbReference>
<dbReference type="PRINTS" id="PR00032">
    <property type="entry name" value="HTHARAC"/>
</dbReference>
<dbReference type="InterPro" id="IPR020449">
    <property type="entry name" value="Tscrpt_reg_AraC-type_HTH"/>
</dbReference>
<dbReference type="PANTHER" id="PTHR46796">
    <property type="entry name" value="HTH-TYPE TRANSCRIPTIONAL ACTIVATOR RHAS-RELATED"/>
    <property type="match status" value="1"/>
</dbReference>
<keyword evidence="2" id="KW-0238">DNA-binding</keyword>
<evidence type="ECO:0000313" key="6">
    <source>
        <dbReference type="Proteomes" id="UP000630887"/>
    </source>
</evidence>
<evidence type="ECO:0000259" key="4">
    <source>
        <dbReference type="PROSITE" id="PS01124"/>
    </source>
</evidence>
<evidence type="ECO:0000256" key="3">
    <source>
        <dbReference type="ARBA" id="ARBA00023163"/>
    </source>
</evidence>
<dbReference type="PROSITE" id="PS00041">
    <property type="entry name" value="HTH_ARAC_FAMILY_1"/>
    <property type="match status" value="1"/>
</dbReference>